<organism evidence="6 7">
    <name type="scientific">Ideonella azotifigens</name>
    <dbReference type="NCBI Taxonomy" id="513160"/>
    <lineage>
        <taxon>Bacteria</taxon>
        <taxon>Pseudomonadati</taxon>
        <taxon>Pseudomonadota</taxon>
        <taxon>Betaproteobacteria</taxon>
        <taxon>Burkholderiales</taxon>
        <taxon>Sphaerotilaceae</taxon>
        <taxon>Ideonella</taxon>
    </lineage>
</organism>
<evidence type="ECO:0000256" key="4">
    <source>
        <dbReference type="SAM" id="SignalP"/>
    </source>
</evidence>
<dbReference type="EC" id="3.5.2.6" evidence="3"/>
<comment type="similarity">
    <text evidence="2">Belongs to the class-A beta-lactamase family.</text>
</comment>
<evidence type="ECO:0000259" key="5">
    <source>
        <dbReference type="Pfam" id="PF13354"/>
    </source>
</evidence>
<comment type="catalytic activity">
    <reaction evidence="1">
        <text>a beta-lactam + H2O = a substituted beta-amino acid</text>
        <dbReference type="Rhea" id="RHEA:20401"/>
        <dbReference type="ChEBI" id="CHEBI:15377"/>
        <dbReference type="ChEBI" id="CHEBI:35627"/>
        <dbReference type="ChEBI" id="CHEBI:140347"/>
        <dbReference type="EC" id="3.5.2.6"/>
    </reaction>
</comment>
<dbReference type="Proteomes" id="UP001500279">
    <property type="component" value="Unassembled WGS sequence"/>
</dbReference>
<keyword evidence="7" id="KW-1185">Reference proteome</keyword>
<dbReference type="InterPro" id="IPR045155">
    <property type="entry name" value="Beta-lactam_cat"/>
</dbReference>
<dbReference type="PRINTS" id="PR00118">
    <property type="entry name" value="BLACTAMASEA"/>
</dbReference>
<evidence type="ECO:0000256" key="1">
    <source>
        <dbReference type="ARBA" id="ARBA00001526"/>
    </source>
</evidence>
<dbReference type="Pfam" id="PF13354">
    <property type="entry name" value="Beta-lactamase2"/>
    <property type="match status" value="1"/>
</dbReference>
<feature type="signal peptide" evidence="4">
    <location>
        <begin position="1"/>
        <end position="21"/>
    </location>
</feature>
<dbReference type="InterPro" id="IPR000871">
    <property type="entry name" value="Beta-lactam_class-A"/>
</dbReference>
<dbReference type="PANTHER" id="PTHR35333">
    <property type="entry name" value="BETA-LACTAMASE"/>
    <property type="match status" value="1"/>
</dbReference>
<dbReference type="RefSeq" id="WP_211361308.1">
    <property type="nucleotide sequence ID" value="NZ_BAAAEW010000033.1"/>
</dbReference>
<evidence type="ECO:0000313" key="6">
    <source>
        <dbReference type="EMBL" id="GAA0762141.1"/>
    </source>
</evidence>
<accession>A0ABN1KC89</accession>
<dbReference type="InterPro" id="IPR012338">
    <property type="entry name" value="Beta-lactam/transpept-like"/>
</dbReference>
<dbReference type="SUPFAM" id="SSF56601">
    <property type="entry name" value="beta-lactamase/transpeptidase-like"/>
    <property type="match status" value="1"/>
</dbReference>
<keyword evidence="4" id="KW-0732">Signal</keyword>
<dbReference type="PANTHER" id="PTHR35333:SF3">
    <property type="entry name" value="BETA-LACTAMASE-TYPE TRANSPEPTIDASE FOLD CONTAINING PROTEIN"/>
    <property type="match status" value="1"/>
</dbReference>
<proteinExistence type="inferred from homology"/>
<evidence type="ECO:0000256" key="3">
    <source>
        <dbReference type="ARBA" id="ARBA00012865"/>
    </source>
</evidence>
<sequence>MKRRHCLQALALAASPLLASAKTSASATTGSLDDWVSSRFQAIEKASGGHLGVFIQDTATDRRWGHRADERFLMCSTFKLQATARVLDRVARGEERLDRVIAFGKADLAGYSPVTEKAVGRGSMTLGELCQATMTHSDNTAANLILASYGGPASLTAWMRSLGDDVTRSDRTEPALNEFDATGQFDTTTPRAAAGSLRAVTLGNALPPQQRELLVGWMRANTTGGHRLKAGLPAGWTLGDKTGTSDDCTNDIAVVWPTGGRAPVVVTSYIGRSRTENKLREQCLAQVAGMLPKLLG</sequence>
<gene>
    <name evidence="6" type="primary">bla</name>
    <name evidence="6" type="ORF">GCM10009107_46320</name>
</gene>
<evidence type="ECO:0000313" key="7">
    <source>
        <dbReference type="Proteomes" id="UP001500279"/>
    </source>
</evidence>
<protein>
    <recommendedName>
        <fullName evidence="3">beta-lactamase</fullName>
        <ecNumber evidence="3">3.5.2.6</ecNumber>
    </recommendedName>
</protein>
<feature type="domain" description="Beta-lactamase class A catalytic" evidence="5">
    <location>
        <begin position="52"/>
        <end position="266"/>
    </location>
</feature>
<dbReference type="Gene3D" id="3.40.710.10">
    <property type="entry name" value="DD-peptidase/beta-lactamase superfamily"/>
    <property type="match status" value="1"/>
</dbReference>
<dbReference type="NCBIfam" id="NF033103">
    <property type="entry name" value="bla_class_A"/>
    <property type="match status" value="1"/>
</dbReference>
<feature type="chain" id="PRO_5046215050" description="beta-lactamase" evidence="4">
    <location>
        <begin position="22"/>
        <end position="296"/>
    </location>
</feature>
<reference evidence="6 7" key="1">
    <citation type="journal article" date="2019" name="Int. J. Syst. Evol. Microbiol.">
        <title>The Global Catalogue of Microorganisms (GCM) 10K type strain sequencing project: providing services to taxonomists for standard genome sequencing and annotation.</title>
        <authorList>
            <consortium name="The Broad Institute Genomics Platform"/>
            <consortium name="The Broad Institute Genome Sequencing Center for Infectious Disease"/>
            <person name="Wu L."/>
            <person name="Ma J."/>
        </authorList>
    </citation>
    <scope>NUCLEOTIDE SEQUENCE [LARGE SCALE GENOMIC DNA]</scope>
    <source>
        <strain evidence="6 7">JCM 15503</strain>
    </source>
</reference>
<dbReference type="EMBL" id="BAAAEW010000033">
    <property type="protein sequence ID" value="GAA0762141.1"/>
    <property type="molecule type" value="Genomic_DNA"/>
</dbReference>
<evidence type="ECO:0000256" key="2">
    <source>
        <dbReference type="ARBA" id="ARBA00009009"/>
    </source>
</evidence>
<name>A0ABN1KC89_9BURK</name>
<comment type="caution">
    <text evidence="6">The sequence shown here is derived from an EMBL/GenBank/DDBJ whole genome shotgun (WGS) entry which is preliminary data.</text>
</comment>